<dbReference type="EMBL" id="JBDJNQ010000006">
    <property type="protein sequence ID" value="MEN5378491.1"/>
    <property type="molecule type" value="Genomic_DNA"/>
</dbReference>
<organism evidence="1 2">
    <name type="scientific">Sphingobacterium kitahiroshimense</name>
    <dbReference type="NCBI Taxonomy" id="470446"/>
    <lineage>
        <taxon>Bacteria</taxon>
        <taxon>Pseudomonadati</taxon>
        <taxon>Bacteroidota</taxon>
        <taxon>Sphingobacteriia</taxon>
        <taxon>Sphingobacteriales</taxon>
        <taxon>Sphingobacteriaceae</taxon>
        <taxon>Sphingobacterium</taxon>
    </lineage>
</organism>
<sequence>MTHSFHIPVLGLAFSIDSPLKVARFGISSVISIVDDELIERIRAYYCTLNKKEYHPITKKEPDYRAHRISSYLNLVSNIVQEQIEHMRIEFFEKGSEIDRYFQLIPESHPAKNIYYAMLSETDILEKAKKKQILRSFIKAGDIDVNIMSKVDKINYDKDGIALDDTYSDALAALRGFAQSDLQSSVILSAGMNPRLYAYLAELPAFCQQEDGTFQKKITLKVSDYRSALIQAKFLAKKGIWVSEFRVESGLNCGGHAFATEGFLLGPILSEFKNKKHELQEELFSIYQNYWLQKGCNFQAAPPIKYTVQGGVGTSSEHQFLLKHYEFDAVGWGSPFLLVPEATTVDDETLLALTTSEEEDFYISGASPLGVPFNNFRKSSAERLRLKRIKDGRPGSPCKKKYLVSNLDFSNEPLCTASRAYQDKKIKELQAKSLDQKTYNMEYDLITEKTCLCDGLAAPAYLKYNILKHKEQDAVSICPSPNTVWFKNKFSLDQMINHIYGKDDLIKNDKRPFLFISELYLYVAHIKKYVEMNADTVNDKKIKYVEKFKNQLIEGIAYYSRLKNELKGFSDQIVECIPEQLKSAERELAEIKF</sequence>
<protein>
    <submittedName>
        <fullName evidence="1">Uncharacterized protein</fullName>
    </submittedName>
</protein>
<proteinExistence type="predicted"/>
<evidence type="ECO:0000313" key="2">
    <source>
        <dbReference type="Proteomes" id="UP001409291"/>
    </source>
</evidence>
<keyword evidence="2" id="KW-1185">Reference proteome</keyword>
<dbReference type="RefSeq" id="WP_346581572.1">
    <property type="nucleotide sequence ID" value="NZ_JBDJLH010000012.1"/>
</dbReference>
<gene>
    <name evidence="1" type="ORF">ABE541_14605</name>
</gene>
<evidence type="ECO:0000313" key="1">
    <source>
        <dbReference type="EMBL" id="MEN5378491.1"/>
    </source>
</evidence>
<dbReference type="Proteomes" id="UP001409291">
    <property type="component" value="Unassembled WGS sequence"/>
</dbReference>
<reference evidence="1 2" key="1">
    <citation type="submission" date="2024-04" db="EMBL/GenBank/DDBJ databases">
        <title>WGS of bacteria from Torrens River.</title>
        <authorList>
            <person name="Wyrsch E.R."/>
            <person name="Drigo B."/>
        </authorList>
    </citation>
    <scope>NUCLEOTIDE SEQUENCE [LARGE SCALE GENOMIC DNA]</scope>
    <source>
        <strain evidence="1 2">TWI391</strain>
    </source>
</reference>
<comment type="caution">
    <text evidence="1">The sequence shown here is derived from an EMBL/GenBank/DDBJ whole genome shotgun (WGS) entry which is preliminary data.</text>
</comment>
<accession>A0ABV0BUW8</accession>
<name>A0ABV0BUW8_9SPHI</name>